<sequence>MEVVGGDLLVSIPGVGTVLLDGKDVLEFATRKGQLLDDSEEDQDVDSLIDSEGE</sequence>
<gene>
    <name evidence="1" type="ORF">SAMN05443244_0401</name>
</gene>
<accession>A0A1H4J6C4</accession>
<name>A0A1H4J6C4_9BACT</name>
<dbReference type="EMBL" id="FNSD01000001">
    <property type="protein sequence ID" value="SEB41870.1"/>
    <property type="molecule type" value="Genomic_DNA"/>
</dbReference>
<proteinExistence type="predicted"/>
<reference evidence="1 2" key="1">
    <citation type="submission" date="2016-10" db="EMBL/GenBank/DDBJ databases">
        <authorList>
            <person name="de Groot N.N."/>
        </authorList>
    </citation>
    <scope>NUCLEOTIDE SEQUENCE [LARGE SCALE GENOMIC DNA]</scope>
    <source>
        <strain evidence="1 2">AB35.6</strain>
    </source>
</reference>
<evidence type="ECO:0000313" key="1">
    <source>
        <dbReference type="EMBL" id="SEB41870.1"/>
    </source>
</evidence>
<organism evidence="1 2">
    <name type="scientific">Terriglobus roseus</name>
    <dbReference type="NCBI Taxonomy" id="392734"/>
    <lineage>
        <taxon>Bacteria</taxon>
        <taxon>Pseudomonadati</taxon>
        <taxon>Acidobacteriota</taxon>
        <taxon>Terriglobia</taxon>
        <taxon>Terriglobales</taxon>
        <taxon>Acidobacteriaceae</taxon>
        <taxon>Terriglobus</taxon>
    </lineage>
</organism>
<dbReference type="AlphaFoldDB" id="A0A1H4J6C4"/>
<dbReference type="Proteomes" id="UP000182409">
    <property type="component" value="Unassembled WGS sequence"/>
</dbReference>
<protein>
    <submittedName>
        <fullName evidence="1">Uncharacterized protein</fullName>
    </submittedName>
</protein>
<evidence type="ECO:0000313" key="2">
    <source>
        <dbReference type="Proteomes" id="UP000182409"/>
    </source>
</evidence>